<proteinExistence type="predicted"/>
<dbReference type="AlphaFoldDB" id="A0A4Y9Y1J3"/>
<protein>
    <submittedName>
        <fullName evidence="2">Uncharacterized protein</fullName>
    </submittedName>
</protein>
<gene>
    <name evidence="2" type="ORF">EVG20_g9264</name>
</gene>
<sequence length="210" mass="22853">MTTAQQATSMETYTGTMTFRFCALAGLTQRIQHLGVAILLRGEDEEIAHALGVAPLVVVPGDELDEVGVERDAGGRVEDGRVRVADEVGGDDRVLGVLDDALVRARRSASLNAFLISSYDAPFSRRTTRSTTETSLVGTRKERPLYAALGHAWFGRRTESDVRELAVEAGDDLADALAAPVDEGMMLPLTPRPPRQSLCEGRRRSSGWQW</sequence>
<comment type="caution">
    <text evidence="2">The sequence shown here is derived from an EMBL/GenBank/DDBJ whole genome shotgun (WGS) entry which is preliminary data.</text>
</comment>
<feature type="region of interest" description="Disordered" evidence="1">
    <location>
        <begin position="185"/>
        <end position="210"/>
    </location>
</feature>
<evidence type="ECO:0000313" key="2">
    <source>
        <dbReference type="EMBL" id="TFY55583.1"/>
    </source>
</evidence>
<dbReference type="OrthoDB" id="7252531at2759"/>
<evidence type="ECO:0000256" key="1">
    <source>
        <dbReference type="SAM" id="MobiDB-lite"/>
    </source>
</evidence>
<reference evidence="2 3" key="1">
    <citation type="submission" date="2019-02" db="EMBL/GenBank/DDBJ databases">
        <title>Genome sequencing of the rare red list fungi Dentipellis fragilis.</title>
        <authorList>
            <person name="Buettner E."/>
            <person name="Kellner H."/>
        </authorList>
    </citation>
    <scope>NUCLEOTIDE SEQUENCE [LARGE SCALE GENOMIC DNA]</scope>
    <source>
        <strain evidence="2 3">DSM 105465</strain>
    </source>
</reference>
<dbReference type="EMBL" id="SEOQ01000902">
    <property type="protein sequence ID" value="TFY55583.1"/>
    <property type="molecule type" value="Genomic_DNA"/>
</dbReference>
<keyword evidence="3" id="KW-1185">Reference proteome</keyword>
<evidence type="ECO:0000313" key="3">
    <source>
        <dbReference type="Proteomes" id="UP000298327"/>
    </source>
</evidence>
<organism evidence="2 3">
    <name type="scientific">Dentipellis fragilis</name>
    <dbReference type="NCBI Taxonomy" id="205917"/>
    <lineage>
        <taxon>Eukaryota</taxon>
        <taxon>Fungi</taxon>
        <taxon>Dikarya</taxon>
        <taxon>Basidiomycota</taxon>
        <taxon>Agaricomycotina</taxon>
        <taxon>Agaricomycetes</taxon>
        <taxon>Russulales</taxon>
        <taxon>Hericiaceae</taxon>
        <taxon>Dentipellis</taxon>
    </lineage>
</organism>
<name>A0A4Y9Y1J3_9AGAM</name>
<accession>A0A4Y9Y1J3</accession>
<dbReference type="Proteomes" id="UP000298327">
    <property type="component" value="Unassembled WGS sequence"/>
</dbReference>